<dbReference type="Proteomes" id="UP000307943">
    <property type="component" value="Unassembled WGS sequence"/>
</dbReference>
<dbReference type="InterPro" id="IPR013078">
    <property type="entry name" value="His_Pase_superF_clade-1"/>
</dbReference>
<comment type="caution">
    <text evidence="1">The sequence shown here is derived from an EMBL/GenBank/DDBJ whole genome shotgun (WGS) entry which is preliminary data.</text>
</comment>
<dbReference type="InterPro" id="IPR029033">
    <property type="entry name" value="His_PPase_superfam"/>
</dbReference>
<reference evidence="1 2" key="1">
    <citation type="submission" date="2019-05" db="EMBL/GenBank/DDBJ databases">
        <title>We sequenced the genome of Paenibacillus hemerocallicola KCTC 33185 for further insight into its adaptation and study the phylogeny of Paenibacillus.</title>
        <authorList>
            <person name="Narsing Rao M.P."/>
        </authorList>
    </citation>
    <scope>NUCLEOTIDE SEQUENCE [LARGE SCALE GENOMIC DNA]</scope>
    <source>
        <strain evidence="1 2">KCTC 33185</strain>
    </source>
</reference>
<dbReference type="Gene3D" id="3.40.50.1240">
    <property type="entry name" value="Phosphoglycerate mutase-like"/>
    <property type="match status" value="1"/>
</dbReference>
<dbReference type="EMBL" id="VDCQ01000021">
    <property type="protein sequence ID" value="TNJ65245.1"/>
    <property type="molecule type" value="Genomic_DNA"/>
</dbReference>
<dbReference type="Pfam" id="PF00300">
    <property type="entry name" value="His_Phos_1"/>
    <property type="match status" value="1"/>
</dbReference>
<evidence type="ECO:0000313" key="2">
    <source>
        <dbReference type="Proteomes" id="UP000307943"/>
    </source>
</evidence>
<protein>
    <submittedName>
        <fullName evidence="1">Histidine phosphatase family protein</fullName>
    </submittedName>
</protein>
<accession>A0A5C4T8P1</accession>
<proteinExistence type="predicted"/>
<sequence>MNAEGRAQAALVAGRLSEERWDVFISSDLRRAREMAKMIAAAIIRDIASRYAGKRVLVVT</sequence>
<dbReference type="SUPFAM" id="SSF53254">
    <property type="entry name" value="Phosphoglycerate mutase-like"/>
    <property type="match status" value="1"/>
</dbReference>
<gene>
    <name evidence="1" type="ORF">FE784_16625</name>
</gene>
<dbReference type="AlphaFoldDB" id="A0A5C4T8P1"/>
<organism evidence="1 2">
    <name type="scientific">Paenibacillus hemerocallicola</name>
    <dbReference type="NCBI Taxonomy" id="1172614"/>
    <lineage>
        <taxon>Bacteria</taxon>
        <taxon>Bacillati</taxon>
        <taxon>Bacillota</taxon>
        <taxon>Bacilli</taxon>
        <taxon>Bacillales</taxon>
        <taxon>Paenibacillaceae</taxon>
        <taxon>Paenibacillus</taxon>
    </lineage>
</organism>
<evidence type="ECO:0000313" key="1">
    <source>
        <dbReference type="EMBL" id="TNJ65245.1"/>
    </source>
</evidence>
<keyword evidence="2" id="KW-1185">Reference proteome</keyword>
<name>A0A5C4T8P1_9BACL</name>